<accession>A0A518IRD8</accession>
<feature type="region of interest" description="Disordered" evidence="1">
    <location>
        <begin position="1"/>
        <end position="43"/>
    </location>
</feature>
<feature type="compositionally biased region" description="Basic and acidic residues" evidence="1">
    <location>
        <begin position="1"/>
        <end position="15"/>
    </location>
</feature>
<gene>
    <name evidence="2" type="ORF">Mal33_16280</name>
</gene>
<evidence type="ECO:0000256" key="1">
    <source>
        <dbReference type="SAM" id="MobiDB-lite"/>
    </source>
</evidence>
<reference evidence="2 3" key="1">
    <citation type="submission" date="2019-02" db="EMBL/GenBank/DDBJ databases">
        <title>Deep-cultivation of Planctomycetes and their phenomic and genomic characterization uncovers novel biology.</title>
        <authorList>
            <person name="Wiegand S."/>
            <person name="Jogler M."/>
            <person name="Boedeker C."/>
            <person name="Pinto D."/>
            <person name="Vollmers J."/>
            <person name="Rivas-Marin E."/>
            <person name="Kohn T."/>
            <person name="Peeters S.H."/>
            <person name="Heuer A."/>
            <person name="Rast P."/>
            <person name="Oberbeckmann S."/>
            <person name="Bunk B."/>
            <person name="Jeske O."/>
            <person name="Meyerdierks A."/>
            <person name="Storesund J.E."/>
            <person name="Kallscheuer N."/>
            <person name="Luecker S."/>
            <person name="Lage O.M."/>
            <person name="Pohl T."/>
            <person name="Merkel B.J."/>
            <person name="Hornburger P."/>
            <person name="Mueller R.-W."/>
            <person name="Bruemmer F."/>
            <person name="Labrenz M."/>
            <person name="Spormann A.M."/>
            <person name="Op den Camp H."/>
            <person name="Overmann J."/>
            <person name="Amann R."/>
            <person name="Jetten M.S.M."/>
            <person name="Mascher T."/>
            <person name="Medema M.H."/>
            <person name="Devos D.P."/>
            <person name="Kaster A.-K."/>
            <person name="Ovreas L."/>
            <person name="Rohde M."/>
            <person name="Galperin M.Y."/>
            <person name="Jogler C."/>
        </authorList>
    </citation>
    <scope>NUCLEOTIDE SEQUENCE [LARGE SCALE GENOMIC DNA]</scope>
    <source>
        <strain evidence="2 3">Mal33</strain>
    </source>
</reference>
<dbReference type="EMBL" id="CP036318">
    <property type="protein sequence ID" value="QDV55650.1"/>
    <property type="molecule type" value="Genomic_DNA"/>
</dbReference>
<organism evidence="2 3">
    <name type="scientific">Rosistilla oblonga</name>
    <dbReference type="NCBI Taxonomy" id="2527990"/>
    <lineage>
        <taxon>Bacteria</taxon>
        <taxon>Pseudomonadati</taxon>
        <taxon>Planctomycetota</taxon>
        <taxon>Planctomycetia</taxon>
        <taxon>Pirellulales</taxon>
        <taxon>Pirellulaceae</taxon>
        <taxon>Rosistilla</taxon>
    </lineage>
</organism>
<dbReference type="Proteomes" id="UP000316770">
    <property type="component" value="Chromosome"/>
</dbReference>
<protein>
    <submittedName>
        <fullName evidence="2">Uncharacterized protein</fullName>
    </submittedName>
</protein>
<evidence type="ECO:0000313" key="3">
    <source>
        <dbReference type="Proteomes" id="UP000316770"/>
    </source>
</evidence>
<sequence length="195" mass="20853">MVRPRDEFIRTEDQRSGNLHSPGHRPGGQASHANSPEQRTKGSAVCIAQANGLGSGCPARIPPPESRTEGPVVCIAQAIGLGGGGVRHESPPPESRAEGPVVCPTLLNCRAFSPNRFALRSDYPGRWPGLCKLPSLRPWGHVAGPSALTFCVAIQRPRPMAWAMQIAGPSVLGHKWRTFVPVQTNCRDGEPAYAD</sequence>
<proteinExistence type="predicted"/>
<name>A0A518IRD8_9BACT</name>
<dbReference type="AlphaFoldDB" id="A0A518IRD8"/>
<keyword evidence="3" id="KW-1185">Reference proteome</keyword>
<evidence type="ECO:0000313" key="2">
    <source>
        <dbReference type="EMBL" id="QDV55650.1"/>
    </source>
</evidence>